<evidence type="ECO:0000313" key="2">
    <source>
        <dbReference type="Proteomes" id="UP000283786"/>
    </source>
</evidence>
<dbReference type="EMBL" id="CP060436">
    <property type="protein sequence ID" value="QPM89441.1"/>
    <property type="molecule type" value="Genomic_DNA"/>
</dbReference>
<dbReference type="AlphaFoldDB" id="A0A418SDK6"/>
<sequence length="55" mass="5881">MLVLAGLILGALLGGLRAKKRGGNGKDIWQYAIAHAILFMLIGLVVTIVLHRMAL</sequence>
<reference evidence="1 2" key="1">
    <citation type="submission" date="2020-08" db="EMBL/GenBank/DDBJ databases">
        <title>Genome sequence of Rhodobacteraceae bacterium Lw-13e.</title>
        <authorList>
            <person name="Poehlein A."/>
            <person name="Wolter L."/>
            <person name="Daniel R."/>
            <person name="Brinkhoff T."/>
        </authorList>
    </citation>
    <scope>NUCLEOTIDE SEQUENCE [LARGE SCALE GENOMIC DNA]</scope>
    <source>
        <strain evidence="1 2">Lw-13e</strain>
    </source>
</reference>
<organism evidence="1 2">
    <name type="scientific">Pseudooceanicola algae</name>
    <dbReference type="NCBI Taxonomy" id="1537215"/>
    <lineage>
        <taxon>Bacteria</taxon>
        <taxon>Pseudomonadati</taxon>
        <taxon>Pseudomonadota</taxon>
        <taxon>Alphaproteobacteria</taxon>
        <taxon>Rhodobacterales</taxon>
        <taxon>Paracoccaceae</taxon>
        <taxon>Pseudooceanicola</taxon>
    </lineage>
</organism>
<keyword evidence="2" id="KW-1185">Reference proteome</keyword>
<protein>
    <submittedName>
        <fullName evidence="1">Uncharacterized protein</fullName>
    </submittedName>
</protein>
<dbReference type="KEGG" id="palw:PSAL_006600"/>
<dbReference type="Proteomes" id="UP000283786">
    <property type="component" value="Chromosome"/>
</dbReference>
<evidence type="ECO:0000313" key="1">
    <source>
        <dbReference type="EMBL" id="QPM89441.1"/>
    </source>
</evidence>
<accession>A0A418SDK6</accession>
<proteinExistence type="predicted"/>
<dbReference type="RefSeq" id="WP_196222827.1">
    <property type="nucleotide sequence ID" value="NZ_CP060436.1"/>
</dbReference>
<gene>
    <name evidence="1" type="ORF">PSAL_006600</name>
</gene>
<name>A0A418SDK6_9RHOB</name>